<reference evidence="11 12" key="1">
    <citation type="journal article" date="2009" name="Appl. Environ. Microbiol.">
        <title>Three genomes from the phylum Acidobacteria provide insight into the lifestyles of these microorganisms in soils.</title>
        <authorList>
            <person name="Ward N.L."/>
            <person name="Challacombe J.F."/>
            <person name="Janssen P.H."/>
            <person name="Henrissat B."/>
            <person name="Coutinho P.M."/>
            <person name="Wu M."/>
            <person name="Xie G."/>
            <person name="Haft D.H."/>
            <person name="Sait M."/>
            <person name="Badger J."/>
            <person name="Barabote R.D."/>
            <person name="Bradley B."/>
            <person name="Brettin T.S."/>
            <person name="Brinkac L.M."/>
            <person name="Bruce D."/>
            <person name="Creasy T."/>
            <person name="Daugherty S.C."/>
            <person name="Davidsen T.M."/>
            <person name="DeBoy R.T."/>
            <person name="Detter J.C."/>
            <person name="Dodson R.J."/>
            <person name="Durkin A.S."/>
            <person name="Ganapathy A."/>
            <person name="Gwinn-Giglio M."/>
            <person name="Han C.S."/>
            <person name="Khouri H."/>
            <person name="Kiss H."/>
            <person name="Kothari S.P."/>
            <person name="Madupu R."/>
            <person name="Nelson K.E."/>
            <person name="Nelson W.C."/>
            <person name="Paulsen I."/>
            <person name="Penn K."/>
            <person name="Ren Q."/>
            <person name="Rosovitz M.J."/>
            <person name="Selengut J.D."/>
            <person name="Shrivastava S."/>
            <person name="Sullivan S.A."/>
            <person name="Tapia R."/>
            <person name="Thompson L.S."/>
            <person name="Watkins K.L."/>
            <person name="Yang Q."/>
            <person name="Yu C."/>
            <person name="Zafar N."/>
            <person name="Zhou L."/>
            <person name="Kuske C.R."/>
        </authorList>
    </citation>
    <scope>NUCLEOTIDE SEQUENCE [LARGE SCALE GENOMIC DNA]</scope>
    <source>
        <strain evidence="12">ATCC 51196 / DSM 11244 / BCRC 80197 / JCM 7670 / NBRC 15755 / NCIMB 13165 / 161</strain>
    </source>
</reference>
<keyword evidence="2 9" id="KW-1003">Cell membrane</keyword>
<comment type="similarity">
    <text evidence="1 9 10">Belongs to the peptidase A8 family.</text>
</comment>
<dbReference type="FunCoup" id="C1F0Z0">
    <property type="interactions" value="333"/>
</dbReference>
<evidence type="ECO:0000256" key="10">
    <source>
        <dbReference type="RuleBase" id="RU004181"/>
    </source>
</evidence>
<dbReference type="EC" id="3.4.23.36" evidence="9"/>
<evidence type="ECO:0000256" key="5">
    <source>
        <dbReference type="ARBA" id="ARBA00022750"/>
    </source>
</evidence>
<dbReference type="NCBIfam" id="TIGR00077">
    <property type="entry name" value="lspA"/>
    <property type="match status" value="1"/>
</dbReference>
<dbReference type="HOGENOM" id="CLU_083252_4_0_0"/>
<comment type="function">
    <text evidence="9">This protein specifically catalyzes the removal of signal peptides from prolipoproteins.</text>
</comment>
<dbReference type="PANTHER" id="PTHR33695:SF1">
    <property type="entry name" value="LIPOPROTEIN SIGNAL PEPTIDASE"/>
    <property type="match status" value="1"/>
</dbReference>
<keyword evidence="5 9" id="KW-0064">Aspartyl protease</keyword>
<dbReference type="GO" id="GO:0004190">
    <property type="term" value="F:aspartic-type endopeptidase activity"/>
    <property type="evidence" value="ECO:0007669"/>
    <property type="project" value="UniProtKB-UniRule"/>
</dbReference>
<dbReference type="EMBL" id="CP001472">
    <property type="protein sequence ID" value="ACO33820.1"/>
    <property type="molecule type" value="Genomic_DNA"/>
</dbReference>
<dbReference type="UniPathway" id="UPA00665"/>
<dbReference type="Pfam" id="PF01252">
    <property type="entry name" value="Peptidase_A8"/>
    <property type="match status" value="1"/>
</dbReference>
<dbReference type="HAMAP" id="MF_00161">
    <property type="entry name" value="LspA"/>
    <property type="match status" value="1"/>
</dbReference>
<proteinExistence type="inferred from homology"/>
<dbReference type="AlphaFoldDB" id="C1F0Z0"/>
<dbReference type="GO" id="GO:0005886">
    <property type="term" value="C:plasma membrane"/>
    <property type="evidence" value="ECO:0007669"/>
    <property type="project" value="UniProtKB-SubCell"/>
</dbReference>
<evidence type="ECO:0000256" key="3">
    <source>
        <dbReference type="ARBA" id="ARBA00022670"/>
    </source>
</evidence>
<name>C1F0Z0_ACIC5</name>
<comment type="pathway">
    <text evidence="9">Protein modification; lipoprotein biosynthesis (signal peptide cleavage).</text>
</comment>
<evidence type="ECO:0000256" key="7">
    <source>
        <dbReference type="ARBA" id="ARBA00022989"/>
    </source>
</evidence>
<keyword evidence="8 9" id="KW-0472">Membrane</keyword>
<feature type="active site" evidence="9">
    <location>
        <position position="130"/>
    </location>
</feature>
<dbReference type="PRINTS" id="PR00781">
    <property type="entry name" value="LIPOSIGPTASE"/>
</dbReference>
<dbReference type="KEGG" id="aca:ACP_0490"/>
<evidence type="ECO:0000256" key="9">
    <source>
        <dbReference type="HAMAP-Rule" id="MF_00161"/>
    </source>
</evidence>
<dbReference type="PANTHER" id="PTHR33695">
    <property type="entry name" value="LIPOPROTEIN SIGNAL PEPTIDASE"/>
    <property type="match status" value="1"/>
</dbReference>
<feature type="active site" evidence="9">
    <location>
        <position position="148"/>
    </location>
</feature>
<dbReference type="InParanoid" id="C1F0Z0"/>
<dbReference type="OrthoDB" id="9810259at2"/>
<evidence type="ECO:0000313" key="12">
    <source>
        <dbReference type="Proteomes" id="UP000002207"/>
    </source>
</evidence>
<comment type="caution">
    <text evidence="9">Lacks conserved residue(s) required for the propagation of feature annotation.</text>
</comment>
<sequence>MSDAPKPRQPDWRIPFLGISFLVIALDRLSKMWVQQNVPEEGGITVIPHVFRISHVLNPGAAFSLFTNSADPKRTHLLLTGFSLFAIIIVLGVLLKIGRRFTMTGLALALILGGAIGNVWDRIVYKEVTDFLAVTIIHYHWPDFNLADSAIVIGGCLLLLDALLGKKHQESEPAP</sequence>
<dbReference type="eggNOG" id="COG0597">
    <property type="taxonomic scope" value="Bacteria"/>
</dbReference>
<organism evidence="11 12">
    <name type="scientific">Acidobacterium capsulatum (strain ATCC 51196 / DSM 11244 / BCRC 80197 / JCM 7670 / NBRC 15755 / NCIMB 13165 / 161)</name>
    <dbReference type="NCBI Taxonomy" id="240015"/>
    <lineage>
        <taxon>Bacteria</taxon>
        <taxon>Pseudomonadati</taxon>
        <taxon>Acidobacteriota</taxon>
        <taxon>Terriglobia</taxon>
        <taxon>Terriglobales</taxon>
        <taxon>Acidobacteriaceae</taxon>
        <taxon>Acidobacterium</taxon>
    </lineage>
</organism>
<dbReference type="Proteomes" id="UP000002207">
    <property type="component" value="Chromosome"/>
</dbReference>
<accession>C1F0Z0</accession>
<keyword evidence="12" id="KW-1185">Reference proteome</keyword>
<evidence type="ECO:0000256" key="2">
    <source>
        <dbReference type="ARBA" id="ARBA00022475"/>
    </source>
</evidence>
<evidence type="ECO:0000313" key="11">
    <source>
        <dbReference type="EMBL" id="ACO33820.1"/>
    </source>
</evidence>
<comment type="subcellular location">
    <subcellularLocation>
        <location evidence="9">Cell inner membrane</location>
        <topology evidence="9">Multi-pass membrane protein</topology>
    </subcellularLocation>
</comment>
<dbReference type="InterPro" id="IPR001872">
    <property type="entry name" value="Peptidase_A8"/>
</dbReference>
<keyword evidence="4 9" id="KW-0812">Transmembrane</keyword>
<feature type="transmembrane region" description="Helical" evidence="9">
    <location>
        <begin position="101"/>
        <end position="120"/>
    </location>
</feature>
<evidence type="ECO:0000256" key="4">
    <source>
        <dbReference type="ARBA" id="ARBA00022692"/>
    </source>
</evidence>
<keyword evidence="3 9" id="KW-0645">Protease</keyword>
<protein>
    <recommendedName>
        <fullName evidence="9">Lipoprotein signal peptidase</fullName>
        <ecNumber evidence="9">3.4.23.36</ecNumber>
    </recommendedName>
    <alternativeName>
        <fullName evidence="9">Prolipoprotein signal peptidase</fullName>
    </alternativeName>
    <alternativeName>
        <fullName evidence="9">Signal peptidase II</fullName>
        <shortName evidence="9">SPase II</shortName>
    </alternativeName>
</protein>
<keyword evidence="9" id="KW-0997">Cell inner membrane</keyword>
<dbReference type="RefSeq" id="WP_012680881.1">
    <property type="nucleotide sequence ID" value="NC_012483.1"/>
</dbReference>
<evidence type="ECO:0000256" key="1">
    <source>
        <dbReference type="ARBA" id="ARBA00006139"/>
    </source>
</evidence>
<comment type="catalytic activity">
    <reaction evidence="9">
        <text>Release of signal peptides from bacterial membrane prolipoproteins. Hydrolyzes -Xaa-Yaa-Zaa-|-(S,diacylglyceryl)Cys-, in which Xaa is hydrophobic (preferably Leu), and Yaa (Ala or Ser) and Zaa (Gly or Ala) have small, neutral side chains.</text>
        <dbReference type="EC" id="3.4.23.36"/>
    </reaction>
</comment>
<evidence type="ECO:0000256" key="8">
    <source>
        <dbReference type="ARBA" id="ARBA00023136"/>
    </source>
</evidence>
<dbReference type="GO" id="GO:0006508">
    <property type="term" value="P:proteolysis"/>
    <property type="evidence" value="ECO:0007669"/>
    <property type="project" value="UniProtKB-KW"/>
</dbReference>
<keyword evidence="7 9" id="KW-1133">Transmembrane helix</keyword>
<evidence type="ECO:0000256" key="6">
    <source>
        <dbReference type="ARBA" id="ARBA00022801"/>
    </source>
</evidence>
<keyword evidence="6 9" id="KW-0378">Hydrolase</keyword>
<gene>
    <name evidence="9 11" type="primary">lspA</name>
    <name evidence="11" type="ordered locus">ACP_0490</name>
</gene>
<feature type="transmembrane region" description="Helical" evidence="9">
    <location>
        <begin position="77"/>
        <end position="95"/>
    </location>
</feature>
<dbReference type="STRING" id="240015.ACP_0490"/>